<dbReference type="EMBL" id="CP023483">
    <property type="protein sequence ID" value="ATF27276.1"/>
    <property type="molecule type" value="Genomic_DNA"/>
</dbReference>
<gene>
    <name evidence="2" type="primary">gatD</name>
    <name evidence="4" type="ORF">CNY62_10575</name>
</gene>
<dbReference type="PROSITE" id="PS51274">
    <property type="entry name" value="GATASE_COBBQ"/>
    <property type="match status" value="1"/>
</dbReference>
<dbReference type="OrthoDB" id="9808302at2"/>
<dbReference type="KEGG" id="bths:CNY62_10575"/>
<dbReference type="EC" id="3.5.1.2" evidence="2"/>
<evidence type="ECO:0000256" key="2">
    <source>
        <dbReference type="HAMAP-Rule" id="MF_02213"/>
    </source>
</evidence>
<sequence length="244" mass="26969">MSLTMCHLYANLLNTYGDNGNLLVLKHRANARGIAFDIETISLDQPFDGDKYDMVFIGGGQDYEQLLVAKDLQTKKAALTAYIENNKVMLAICGGYQMLGQYYMDADGNRIDGISVMPHYTVNGDERFIGDVILHNKTFDEKYVGFENHGGRTYLGEGQQPLAMVEKGRGNNGEDGTEGTIYKNTFGSYLHGALLANNADLADRLLLNALQTKYPELAELPPLVSKFQAKAKAERLLGRDATDK</sequence>
<dbReference type="RefSeq" id="WP_080712985.1">
    <property type="nucleotide sequence ID" value="NZ_CBCPJR010000001.1"/>
</dbReference>
<keyword evidence="2" id="KW-0378">Hydrolase</keyword>
<accession>A0A291KJR1</accession>
<feature type="active site" evidence="2">
    <location>
        <position position="191"/>
    </location>
</feature>
<dbReference type="InterPro" id="IPR033949">
    <property type="entry name" value="CobQ_GATase1"/>
</dbReference>
<dbReference type="UniPathway" id="UPA00219"/>
<dbReference type="PANTHER" id="PTHR21343">
    <property type="entry name" value="DETHIOBIOTIN SYNTHETASE"/>
    <property type="match status" value="1"/>
</dbReference>
<feature type="binding site" evidence="2">
    <location>
        <position position="127"/>
    </location>
    <ligand>
        <name>substrate</name>
    </ligand>
</feature>
<dbReference type="STRING" id="2756.BFR44_05460"/>
<dbReference type="Gene3D" id="3.40.50.880">
    <property type="match status" value="1"/>
</dbReference>
<evidence type="ECO:0000313" key="4">
    <source>
        <dbReference type="EMBL" id="ATF27276.1"/>
    </source>
</evidence>
<keyword evidence="5" id="KW-1185">Reference proteome</keyword>
<keyword evidence="2" id="KW-0573">Peptidoglycan synthesis</keyword>
<dbReference type="GO" id="GO:0071555">
    <property type="term" value="P:cell wall organization"/>
    <property type="evidence" value="ECO:0007669"/>
    <property type="project" value="UniProtKB-KW"/>
</dbReference>
<evidence type="ECO:0000256" key="1">
    <source>
        <dbReference type="ARBA" id="ARBA00022962"/>
    </source>
</evidence>
<dbReference type="GO" id="GO:0009252">
    <property type="term" value="P:peptidoglycan biosynthetic process"/>
    <property type="evidence" value="ECO:0007669"/>
    <property type="project" value="UniProtKB-UniRule"/>
</dbReference>
<dbReference type="CDD" id="cd01750">
    <property type="entry name" value="GATase1_CobQ"/>
    <property type="match status" value="1"/>
</dbReference>
<name>A0A291KJR1_BROTH</name>
<comment type="function">
    <text evidence="2">The lipid II isoglutaminyl synthase complex catalyzes the formation of alpha-D-isoglutamine in the cell wall lipid II stem peptide. The GatD subunit catalyzes the hydrolysis of glutamine to glutamate and ammonia. The resulting ammonia molecule is channeled to the active site of MurT.</text>
</comment>
<dbReference type="Pfam" id="PF07685">
    <property type="entry name" value="GATase_3"/>
    <property type="match status" value="1"/>
</dbReference>
<keyword evidence="2" id="KW-0961">Cell wall biogenesis/degradation</keyword>
<feature type="active site" description="Nucleophile" evidence="2">
    <location>
        <position position="93"/>
    </location>
</feature>
<keyword evidence="2" id="KW-0436">Ligase</keyword>
<dbReference type="InterPro" id="IPR029062">
    <property type="entry name" value="Class_I_gatase-like"/>
</dbReference>
<comment type="catalytic activity">
    <reaction evidence="2">
        <text>L-glutamine + H2O = L-glutamate + NH4(+)</text>
        <dbReference type="Rhea" id="RHEA:15889"/>
        <dbReference type="ChEBI" id="CHEBI:15377"/>
        <dbReference type="ChEBI" id="CHEBI:28938"/>
        <dbReference type="ChEBI" id="CHEBI:29985"/>
        <dbReference type="ChEBI" id="CHEBI:58359"/>
        <dbReference type="EC" id="3.5.1.2"/>
    </reaction>
</comment>
<evidence type="ECO:0000259" key="3">
    <source>
        <dbReference type="Pfam" id="PF07685"/>
    </source>
</evidence>
<comment type="catalytic activity">
    <reaction evidence="2">
        <text>beta-D-GlcNAc-(1-&gt;4)-Mur2Ac(oyl-L-Ala-gamma-D-Glu-L-Lys-D-Ala-D-Ala)-di-trans,octa-cis-undecaprenyl diphosphate + L-glutamine + ATP + H2O = beta-D-GlcNAc-(1-&gt;4)-Mur2Ac(oyl-L-Ala-D-isoglutaminyl-L-Lys-D-Ala-D-Ala)-di-trans,octa-cis-undecaprenyl diphosphate + L-glutamate + ADP + phosphate + H(+)</text>
        <dbReference type="Rhea" id="RHEA:57928"/>
        <dbReference type="ChEBI" id="CHEBI:15377"/>
        <dbReference type="ChEBI" id="CHEBI:15378"/>
        <dbReference type="ChEBI" id="CHEBI:29985"/>
        <dbReference type="ChEBI" id="CHEBI:30616"/>
        <dbReference type="ChEBI" id="CHEBI:43474"/>
        <dbReference type="ChEBI" id="CHEBI:58359"/>
        <dbReference type="ChEBI" id="CHEBI:60033"/>
        <dbReference type="ChEBI" id="CHEBI:62233"/>
        <dbReference type="ChEBI" id="CHEBI:456216"/>
        <dbReference type="EC" id="6.3.5.13"/>
    </reaction>
</comment>
<dbReference type="GO" id="GO:0004359">
    <property type="term" value="F:glutaminase activity"/>
    <property type="evidence" value="ECO:0007669"/>
    <property type="project" value="UniProtKB-UniRule"/>
</dbReference>
<proteinExistence type="inferred from homology"/>
<dbReference type="GO" id="GO:0140282">
    <property type="term" value="F:carbon-nitrogen ligase activity on lipid II"/>
    <property type="evidence" value="ECO:0007669"/>
    <property type="project" value="UniProtKB-UniRule"/>
</dbReference>
<keyword evidence="1 2" id="KW-0315">Glutamine amidotransferase</keyword>
<dbReference type="PANTHER" id="PTHR21343:SF9">
    <property type="entry name" value="LIPID II ISOGLUTAMINYL SYNTHASE (GLUTAMINE-HYDROLYZING) SUBUNIT GATD"/>
    <property type="match status" value="1"/>
</dbReference>
<comment type="similarity">
    <text evidence="2">Belongs to the CobB/CobQ family. GatD subfamily.</text>
</comment>
<keyword evidence="2" id="KW-0133">Cell shape</keyword>
<feature type="domain" description="CobB/CobQ-like glutamine amidotransferase" evidence="3">
    <location>
        <begin position="5"/>
        <end position="198"/>
    </location>
</feature>
<dbReference type="AlphaFoldDB" id="A0A291KJR1"/>
<dbReference type="InterPro" id="IPR043702">
    <property type="entry name" value="Lipid_II_synth_GatD"/>
</dbReference>
<dbReference type="SUPFAM" id="SSF52317">
    <property type="entry name" value="Class I glutamine amidotransferase-like"/>
    <property type="match status" value="1"/>
</dbReference>
<organism evidence="4 5">
    <name type="scientific">Brochothrix thermosphacta</name>
    <name type="common">Microbacterium thermosphactum</name>
    <dbReference type="NCBI Taxonomy" id="2756"/>
    <lineage>
        <taxon>Bacteria</taxon>
        <taxon>Bacillati</taxon>
        <taxon>Bacillota</taxon>
        <taxon>Bacilli</taxon>
        <taxon>Bacillales</taxon>
        <taxon>Listeriaceae</taxon>
        <taxon>Brochothrix</taxon>
    </lineage>
</organism>
<protein>
    <recommendedName>
        <fullName evidence="2">Lipid II isoglutaminyl synthase (glutamine-hydrolyzing) subunit GatD</fullName>
        <ecNumber evidence="2">6.3.5.13</ecNumber>
    </recommendedName>
    <alternativeName>
        <fullName evidence="2">Lipid II isoglutaminyl synthase glutaminase subunit</fullName>
        <ecNumber evidence="2">3.5.1.2</ecNumber>
    </alternativeName>
</protein>
<dbReference type="GO" id="GO:0009236">
    <property type="term" value="P:cobalamin biosynthetic process"/>
    <property type="evidence" value="ECO:0007669"/>
    <property type="project" value="InterPro"/>
</dbReference>
<comment type="subunit">
    <text evidence="2">Forms a heterodimer with MurT.</text>
</comment>
<dbReference type="Proteomes" id="UP000243591">
    <property type="component" value="Chromosome"/>
</dbReference>
<reference evidence="4 5" key="1">
    <citation type="submission" date="2017-09" db="EMBL/GenBank/DDBJ databases">
        <title>Complete Genome Sequences of Two Strains of the Meat Spoilage Bacterium Brochothrix thermosphacta Isolated from Ground Chicken.</title>
        <authorList>
            <person name="Paoli G.C."/>
            <person name="Wijey C."/>
            <person name="Chen C.-Y."/>
            <person name="Nguyen L."/>
            <person name="Yan X."/>
            <person name="Irwin P.L."/>
        </authorList>
    </citation>
    <scope>NUCLEOTIDE SEQUENCE [LARGE SCALE GENOMIC DNA]</scope>
    <source>
        <strain evidence="4 5">BI</strain>
    </source>
</reference>
<evidence type="ECO:0000313" key="5">
    <source>
        <dbReference type="Proteomes" id="UP000243591"/>
    </source>
</evidence>
<dbReference type="InterPro" id="IPR011698">
    <property type="entry name" value="GATase_3"/>
</dbReference>
<dbReference type="GO" id="GO:0008360">
    <property type="term" value="P:regulation of cell shape"/>
    <property type="evidence" value="ECO:0007669"/>
    <property type="project" value="UniProtKB-KW"/>
</dbReference>
<dbReference type="EC" id="6.3.5.13" evidence="2"/>
<comment type="pathway">
    <text evidence="2">Cell wall biogenesis; peptidoglycan biosynthesis.</text>
</comment>
<dbReference type="HAMAP" id="MF_02213">
    <property type="entry name" value="Lipid_II_synth_GatD"/>
    <property type="match status" value="1"/>
</dbReference>